<name>A0A7G5WI24_9HYME</name>
<evidence type="ECO:0000256" key="3">
    <source>
        <dbReference type="ARBA" id="ARBA00011164"/>
    </source>
</evidence>
<dbReference type="InterPro" id="IPR034210">
    <property type="entry name" value="CcO_II_C"/>
</dbReference>
<sequence length="226" mass="26407">MFLGIALNLQDSNSSIMENLILFHDHAMIIILMILVLIIYIMLFMFLNKFVNRFMFEGQMIEMIWTIMPVFMLLFLVLPSLKVLYFSDEVLSPMLSVKIIGHQWYWSYEYSDFYSKILDSFMLSELNNYSFRLLDVDNRMVVPMGLNLRFLITSIDVIHSFTIPSVGVKVDAIPGRINQITINLHRPGLFYGQCSEICGVNHSFMPIVLESSFLKNFLEWISLEEE</sequence>
<comment type="subunit">
    <text evidence="3">Component of the cytochrome c oxidase (complex IV, CIV), a multisubunit enzyme composed of a catalytic core of 3 subunits and several supernumerary subunits. The complex exists as a monomer or a dimer and forms supercomplexes (SCs) in the inner mitochondrial membrane with ubiquinol-cytochrome c oxidoreductase (cytochrome b-c1 complex, complex III, CIII).</text>
</comment>
<dbReference type="InterPro" id="IPR045187">
    <property type="entry name" value="CcO_II"/>
</dbReference>
<evidence type="ECO:0000313" key="22">
    <source>
        <dbReference type="EMBL" id="QMX85840.1"/>
    </source>
</evidence>
<dbReference type="PANTHER" id="PTHR22888">
    <property type="entry name" value="CYTOCHROME C OXIDASE, SUBUNIT II"/>
    <property type="match status" value="1"/>
</dbReference>
<evidence type="ECO:0000256" key="18">
    <source>
        <dbReference type="RuleBase" id="RU000457"/>
    </source>
</evidence>
<comment type="function">
    <text evidence="18">Component of the cytochrome c oxidase, the last enzyme in the mitochondrial electron transport chain which drives oxidative phosphorylation. The respiratory chain contains 3 multisubunit complexes succinate dehydrogenase (complex II, CII), ubiquinol-cytochrome c oxidoreductase (cytochrome b-c1 complex, complex III, CIII) and cytochrome c oxidase (complex IV, CIV), that cooperate to transfer electrons derived from NADH and succinate to molecular oxygen, creating an electrochemical gradient over the inner membrane that drives transmembrane transport and the ATP synthase. Cytochrome c oxidase is the component of the respiratory chain that catalyzes the reduction of oxygen to water. Electrons originating from reduced cytochrome c in the intermembrane space (IMS) are transferred via the dinuclear copper A center (CU(A)) of subunit 2 and heme A of subunit 1 to the active site in subunit 1, a binuclear center (BNC) formed by heme A3 and copper B (CU(B)). The BNC reduces molecular oxygen to 2 water molecules using 4 electrons from cytochrome c in the IMS and 4 protons from the mitochondrial matrix.</text>
</comment>
<proteinExistence type="inferred from homology"/>
<keyword evidence="10" id="KW-0460">Magnesium</keyword>
<evidence type="ECO:0000256" key="12">
    <source>
        <dbReference type="ARBA" id="ARBA00022982"/>
    </source>
</evidence>
<comment type="catalytic activity">
    <reaction evidence="17">
        <text>4 Fe(II)-[cytochrome c] + O2 + 8 H(+)(in) = 4 Fe(III)-[cytochrome c] + 2 H2O + 4 H(+)(out)</text>
        <dbReference type="Rhea" id="RHEA:11436"/>
        <dbReference type="Rhea" id="RHEA-COMP:10350"/>
        <dbReference type="Rhea" id="RHEA-COMP:14399"/>
        <dbReference type="ChEBI" id="CHEBI:15377"/>
        <dbReference type="ChEBI" id="CHEBI:15378"/>
        <dbReference type="ChEBI" id="CHEBI:15379"/>
        <dbReference type="ChEBI" id="CHEBI:29033"/>
        <dbReference type="ChEBI" id="CHEBI:29034"/>
        <dbReference type="EC" id="7.1.1.9"/>
    </reaction>
    <physiologicalReaction direction="left-to-right" evidence="17">
        <dbReference type="Rhea" id="RHEA:11437"/>
    </physiologicalReaction>
</comment>
<evidence type="ECO:0000256" key="9">
    <source>
        <dbReference type="ARBA" id="ARBA00022792"/>
    </source>
</evidence>
<dbReference type="InterPro" id="IPR001505">
    <property type="entry name" value="Copper_CuA"/>
</dbReference>
<keyword evidence="5 18" id="KW-0813">Transport</keyword>
<keyword evidence="16 18" id="KW-0472">Membrane</keyword>
<geneLocation type="mitochondrion" evidence="22"/>
<dbReference type="PROSITE" id="PS00078">
    <property type="entry name" value="COX2"/>
    <property type="match status" value="1"/>
</dbReference>
<dbReference type="Gene3D" id="2.60.40.420">
    <property type="entry name" value="Cupredoxins - blue copper proteins"/>
    <property type="match status" value="1"/>
</dbReference>
<evidence type="ECO:0000259" key="21">
    <source>
        <dbReference type="PROSITE" id="PS50999"/>
    </source>
</evidence>
<accession>A0A7G5WI24</accession>
<evidence type="ECO:0000256" key="14">
    <source>
        <dbReference type="ARBA" id="ARBA00023008"/>
    </source>
</evidence>
<evidence type="ECO:0000256" key="4">
    <source>
        <dbReference type="ARBA" id="ARBA00015946"/>
    </source>
</evidence>
<evidence type="ECO:0000256" key="1">
    <source>
        <dbReference type="ARBA" id="ARBA00004448"/>
    </source>
</evidence>
<dbReference type="GO" id="GO:0005743">
    <property type="term" value="C:mitochondrial inner membrane"/>
    <property type="evidence" value="ECO:0007669"/>
    <property type="project" value="UniProtKB-SubCell"/>
</dbReference>
<evidence type="ECO:0000256" key="8">
    <source>
        <dbReference type="ARBA" id="ARBA00022723"/>
    </source>
</evidence>
<keyword evidence="8 18" id="KW-0479">Metal-binding</keyword>
<dbReference type="Pfam" id="PF02790">
    <property type="entry name" value="COX2_TM"/>
    <property type="match status" value="1"/>
</dbReference>
<evidence type="ECO:0000256" key="15">
    <source>
        <dbReference type="ARBA" id="ARBA00023128"/>
    </source>
</evidence>
<dbReference type="CDD" id="cd13912">
    <property type="entry name" value="CcO_II_C"/>
    <property type="match status" value="1"/>
</dbReference>
<feature type="domain" description="Cytochrome oxidase subunit II transmembrane region profile" evidence="21">
    <location>
        <begin position="1"/>
        <end position="91"/>
    </location>
</feature>
<evidence type="ECO:0000256" key="11">
    <source>
        <dbReference type="ARBA" id="ARBA00022967"/>
    </source>
</evidence>
<dbReference type="SUPFAM" id="SSF81464">
    <property type="entry name" value="Cytochrome c oxidase subunit II-like, transmembrane region"/>
    <property type="match status" value="1"/>
</dbReference>
<dbReference type="Gene3D" id="1.10.287.90">
    <property type="match status" value="1"/>
</dbReference>
<feature type="transmembrane region" description="Helical" evidence="19">
    <location>
        <begin position="27"/>
        <end position="51"/>
    </location>
</feature>
<evidence type="ECO:0000256" key="7">
    <source>
        <dbReference type="ARBA" id="ARBA00022692"/>
    </source>
</evidence>
<evidence type="ECO:0000256" key="5">
    <source>
        <dbReference type="ARBA" id="ARBA00022448"/>
    </source>
</evidence>
<dbReference type="FunFam" id="2.60.40.420:FF:000001">
    <property type="entry name" value="Cytochrome c oxidase subunit 2"/>
    <property type="match status" value="1"/>
</dbReference>
<evidence type="ECO:0000256" key="10">
    <source>
        <dbReference type="ARBA" id="ARBA00022842"/>
    </source>
</evidence>
<dbReference type="SUPFAM" id="SSF49503">
    <property type="entry name" value="Cupredoxins"/>
    <property type="match status" value="1"/>
</dbReference>
<evidence type="ECO:0000259" key="20">
    <source>
        <dbReference type="PROSITE" id="PS50857"/>
    </source>
</evidence>
<evidence type="ECO:0000256" key="19">
    <source>
        <dbReference type="SAM" id="Phobius"/>
    </source>
</evidence>
<dbReference type="PANTHER" id="PTHR22888:SF9">
    <property type="entry name" value="CYTOCHROME C OXIDASE SUBUNIT 2"/>
    <property type="match status" value="1"/>
</dbReference>
<dbReference type="GO" id="GO:0004129">
    <property type="term" value="F:cytochrome-c oxidase activity"/>
    <property type="evidence" value="ECO:0007669"/>
    <property type="project" value="UniProtKB-EC"/>
</dbReference>
<dbReference type="AlphaFoldDB" id="A0A7G5WI24"/>
<dbReference type="GO" id="GO:0042773">
    <property type="term" value="P:ATP synthesis coupled electron transport"/>
    <property type="evidence" value="ECO:0007669"/>
    <property type="project" value="TreeGrafter"/>
</dbReference>
<dbReference type="PRINTS" id="PR01166">
    <property type="entry name" value="CYCOXIDASEII"/>
</dbReference>
<comment type="cofactor">
    <cofactor evidence="18">
        <name>Cu cation</name>
        <dbReference type="ChEBI" id="CHEBI:23378"/>
    </cofactor>
    <text evidence="18">Binds a copper A center.</text>
</comment>
<keyword evidence="14 18" id="KW-0186">Copper</keyword>
<dbReference type="InterPro" id="IPR002429">
    <property type="entry name" value="CcO_II-like_C"/>
</dbReference>
<organism evidence="22">
    <name type="scientific">Platencyrtus parkeri</name>
    <dbReference type="NCBI Taxonomy" id="752748"/>
    <lineage>
        <taxon>Eukaryota</taxon>
        <taxon>Metazoa</taxon>
        <taxon>Ecdysozoa</taxon>
        <taxon>Arthropoda</taxon>
        <taxon>Hexapoda</taxon>
        <taxon>Insecta</taxon>
        <taxon>Pterygota</taxon>
        <taxon>Neoptera</taxon>
        <taxon>Endopterygota</taxon>
        <taxon>Hymenoptera</taxon>
        <taxon>Apocrita</taxon>
        <taxon>Proctotrupomorpha</taxon>
        <taxon>Chalcidoidea</taxon>
        <taxon>Encyrtidae</taxon>
        <taxon>Encyrtinae</taxon>
        <taxon>Platencyrtus</taxon>
    </lineage>
</organism>
<evidence type="ECO:0000256" key="2">
    <source>
        <dbReference type="ARBA" id="ARBA00007866"/>
    </source>
</evidence>
<keyword evidence="6 18" id="KW-0679">Respiratory chain</keyword>
<keyword evidence="9 18" id="KW-0999">Mitochondrion inner membrane</keyword>
<dbReference type="Pfam" id="PF00116">
    <property type="entry name" value="COX2"/>
    <property type="match status" value="1"/>
</dbReference>
<dbReference type="EMBL" id="MN296710">
    <property type="protein sequence ID" value="QMX85840.1"/>
    <property type="molecule type" value="Genomic_DNA"/>
</dbReference>
<dbReference type="GO" id="GO:0005507">
    <property type="term" value="F:copper ion binding"/>
    <property type="evidence" value="ECO:0007669"/>
    <property type="project" value="InterPro"/>
</dbReference>
<reference evidence="22" key="1">
    <citation type="submission" date="2019-08" db="EMBL/GenBank/DDBJ databases">
        <title>The mitochondrial genome of Platencyrtus parkeri (Hymenoptera: Encyrtidae).</title>
        <authorList>
            <person name="Xiong M."/>
        </authorList>
    </citation>
    <scope>NUCLEOTIDE SEQUENCE</scope>
</reference>
<dbReference type="PROSITE" id="PS50857">
    <property type="entry name" value="COX2_CUA"/>
    <property type="match status" value="1"/>
</dbReference>
<dbReference type="InterPro" id="IPR011759">
    <property type="entry name" value="Cyt_c_oxidase_su2_TM_dom"/>
</dbReference>
<keyword evidence="13 19" id="KW-1133">Transmembrane helix</keyword>
<dbReference type="InterPro" id="IPR036257">
    <property type="entry name" value="Cyt_c_oxidase_su2_TM_sf"/>
</dbReference>
<comment type="similarity">
    <text evidence="2 18">Belongs to the cytochrome c oxidase subunit 2 family.</text>
</comment>
<keyword evidence="15 18" id="KW-0496">Mitochondrion</keyword>
<dbReference type="InterPro" id="IPR008972">
    <property type="entry name" value="Cupredoxin"/>
</dbReference>
<feature type="domain" description="Cytochrome oxidase subunit II copper A binding" evidence="20">
    <location>
        <begin position="92"/>
        <end position="223"/>
    </location>
</feature>
<feature type="transmembrane region" description="Helical" evidence="19">
    <location>
        <begin position="63"/>
        <end position="86"/>
    </location>
</feature>
<evidence type="ECO:0000256" key="16">
    <source>
        <dbReference type="ARBA" id="ARBA00023136"/>
    </source>
</evidence>
<evidence type="ECO:0000256" key="13">
    <source>
        <dbReference type="ARBA" id="ARBA00022989"/>
    </source>
</evidence>
<gene>
    <name evidence="22" type="primary">COX2</name>
</gene>
<evidence type="ECO:0000256" key="6">
    <source>
        <dbReference type="ARBA" id="ARBA00022660"/>
    </source>
</evidence>
<dbReference type="PROSITE" id="PS50999">
    <property type="entry name" value="COX2_TM"/>
    <property type="match status" value="1"/>
</dbReference>
<comment type="subcellular location">
    <subcellularLocation>
        <location evidence="1 18">Mitochondrion inner membrane</location>
        <topology evidence="1 18">Multi-pass membrane protein</topology>
    </subcellularLocation>
</comment>
<keyword evidence="11" id="KW-1278">Translocase</keyword>
<evidence type="ECO:0000256" key="17">
    <source>
        <dbReference type="ARBA" id="ARBA00049512"/>
    </source>
</evidence>
<protein>
    <recommendedName>
        <fullName evidence="4 18">Cytochrome c oxidase subunit 2</fullName>
    </recommendedName>
</protein>
<keyword evidence="12 18" id="KW-0249">Electron transport</keyword>
<keyword evidence="7 18" id="KW-0812">Transmembrane</keyword>